<feature type="repeat" description="ANK" evidence="1">
    <location>
        <begin position="141"/>
        <end position="173"/>
    </location>
</feature>
<comment type="caution">
    <text evidence="4">The sequence shown here is derived from an EMBL/GenBank/DDBJ whole genome shotgun (WGS) entry which is preliminary data.</text>
</comment>
<dbReference type="Pfam" id="PF12796">
    <property type="entry name" value="Ank_2"/>
    <property type="match status" value="1"/>
</dbReference>
<dbReference type="AlphaFoldDB" id="A0A8H7ESM9"/>
<keyword evidence="5" id="KW-1185">Reference proteome</keyword>
<feature type="compositionally biased region" description="Polar residues" evidence="2">
    <location>
        <begin position="1"/>
        <end position="20"/>
    </location>
</feature>
<feature type="domain" description="Dilute" evidence="3">
    <location>
        <begin position="383"/>
        <end position="665"/>
    </location>
</feature>
<evidence type="ECO:0000313" key="4">
    <source>
        <dbReference type="EMBL" id="KAF7730659.1"/>
    </source>
</evidence>
<reference evidence="4" key="1">
    <citation type="submission" date="2020-01" db="EMBL/GenBank/DDBJ databases">
        <title>Genome Sequencing of Three Apophysomyces-Like Fungal Strains Confirms a Novel Fungal Genus in the Mucoromycota with divergent Burkholderia-like Endosymbiotic Bacteria.</title>
        <authorList>
            <person name="Stajich J.E."/>
            <person name="Macias A.M."/>
            <person name="Carter-House D."/>
            <person name="Lovett B."/>
            <person name="Kasson L.R."/>
            <person name="Berry K."/>
            <person name="Grigoriev I."/>
            <person name="Chang Y."/>
            <person name="Spatafora J."/>
            <person name="Kasson M.T."/>
        </authorList>
    </citation>
    <scope>NUCLEOTIDE SEQUENCE</scope>
    <source>
        <strain evidence="4">NRRL A-21654</strain>
    </source>
</reference>
<dbReference type="Proteomes" id="UP000605846">
    <property type="component" value="Unassembled WGS sequence"/>
</dbReference>
<feature type="region of interest" description="Disordered" evidence="2">
    <location>
        <begin position="1"/>
        <end position="33"/>
    </location>
</feature>
<dbReference type="PROSITE" id="PS51126">
    <property type="entry name" value="DILUTE"/>
    <property type="match status" value="1"/>
</dbReference>
<gene>
    <name evidence="4" type="ORF">EC973_001608</name>
</gene>
<dbReference type="SMART" id="SM01132">
    <property type="entry name" value="DIL"/>
    <property type="match status" value="1"/>
</dbReference>
<dbReference type="EMBL" id="JABAYA010000014">
    <property type="protein sequence ID" value="KAF7730659.1"/>
    <property type="molecule type" value="Genomic_DNA"/>
</dbReference>
<dbReference type="InterPro" id="IPR036770">
    <property type="entry name" value="Ankyrin_rpt-contain_sf"/>
</dbReference>
<name>A0A8H7ESM9_9FUNG</name>
<accession>A0A8H7ESM9</accession>
<feature type="repeat" description="ANK" evidence="1">
    <location>
        <begin position="174"/>
        <end position="206"/>
    </location>
</feature>
<dbReference type="SUPFAM" id="SSF48403">
    <property type="entry name" value="Ankyrin repeat"/>
    <property type="match status" value="1"/>
</dbReference>
<dbReference type="CDD" id="cd15473">
    <property type="entry name" value="Myo5p-like_CBD_DIL_ANK"/>
    <property type="match status" value="1"/>
</dbReference>
<dbReference type="Gene3D" id="1.25.40.20">
    <property type="entry name" value="Ankyrin repeat-containing domain"/>
    <property type="match status" value="1"/>
</dbReference>
<sequence length="810" mass="91636">MDASTIPTTQEILTMPQSKPESMLNKDEEDTEQVRNEYENMTYDEMSQRMAENYKQLTEMLGHRISTPSATSSDKTDAHVYDIPTSGDLDELADLDDEAKKVKLAKIFSRAASSGDVDKVTQLLNDETLRPLIDIDAKDEDGTTPLIYAACFGKTDIAKVLLEANAKVDIQDSVGWTALMWATTNNHEALVKLLLAHGASPQTRSAKGLTVYDVARTDNQKMADILPTNPRDSYSSTSSLMARSASSASSTTGDLDFYYQTTLEGFDSFMAEEADRRQKLLETALALAGDDFSDQDDSEYEESTNEEGSHDFFWDKCLPDQMFVFGADDLPNILNMVITDMQLPVQSRQEICVPANVVFLSARFAHYYSTNDLLHEVLEGALSRMSQAIKGNAHNVHVLAFWITNFTQLLYYLKKDSGLVMDTAIYQLRLSELISETYTMMINDTEQRLCKVLGPAMLEYEQIPGMEDINFADDWQRFFRRSNSRRSVIMEGTQMRRNASMPVHGSNETASTVSPRSITSLLTSTFFVLQSYEVHPTVIIQALAQFFHYMSCELFNRILTNKKLLNRSKAVQIRMNLSHVEDWIRHNHLPSSLISYLNPTTQLLQLLQCLSQLDNMESFMSTVEKLDALNSLQIKRCVVNYRYEVNERRLSEEIEKYVIQTAANTVRLKQSRKSKSKSYERARKSAPPMARAQSVSMRRERSRPESMSSLVGSIMSSVGMSTSTSLPLTVPCSPTTEDSSKAKHSEEEECEPEIESTHETKDPKFMLPFSVPTTAHMVYISGWAPDDSKREKVVVPIIPEEWMERLDKDN</sequence>
<dbReference type="PANTHER" id="PTHR16027">
    <property type="entry name" value="DILUTE DOMAIN-CONTAINING PROTEIN YPR089W"/>
    <property type="match status" value="1"/>
</dbReference>
<feature type="compositionally biased region" description="Low complexity" evidence="2">
    <location>
        <begin position="705"/>
        <end position="726"/>
    </location>
</feature>
<dbReference type="PROSITE" id="PS50297">
    <property type="entry name" value="ANK_REP_REGION"/>
    <property type="match status" value="2"/>
</dbReference>
<dbReference type="PROSITE" id="PS50088">
    <property type="entry name" value="ANK_REPEAT"/>
    <property type="match status" value="2"/>
</dbReference>
<dbReference type="InterPro" id="IPR037986">
    <property type="entry name" value="Myo5p-like_CBD_DIL"/>
</dbReference>
<dbReference type="PANTHER" id="PTHR16027:SF6">
    <property type="entry name" value="DILUTE DOMAIN-CONTAINING PROTEIN"/>
    <property type="match status" value="1"/>
</dbReference>
<feature type="region of interest" description="Disordered" evidence="2">
    <location>
        <begin position="668"/>
        <end position="761"/>
    </location>
</feature>
<dbReference type="InterPro" id="IPR002710">
    <property type="entry name" value="Dilute_dom"/>
</dbReference>
<dbReference type="Pfam" id="PF01843">
    <property type="entry name" value="DIL"/>
    <property type="match status" value="1"/>
</dbReference>
<keyword evidence="1" id="KW-0040">ANK repeat</keyword>
<evidence type="ECO:0000256" key="2">
    <source>
        <dbReference type="SAM" id="MobiDB-lite"/>
    </source>
</evidence>
<evidence type="ECO:0000259" key="3">
    <source>
        <dbReference type="PROSITE" id="PS51126"/>
    </source>
</evidence>
<dbReference type="InterPro" id="IPR002110">
    <property type="entry name" value="Ankyrin_rpt"/>
</dbReference>
<dbReference type="SMART" id="SM00248">
    <property type="entry name" value="ANK"/>
    <property type="match status" value="2"/>
</dbReference>
<dbReference type="InterPro" id="IPR052072">
    <property type="entry name" value="Vascular_dev_regulator"/>
</dbReference>
<evidence type="ECO:0000256" key="1">
    <source>
        <dbReference type="PROSITE-ProRule" id="PRU00023"/>
    </source>
</evidence>
<evidence type="ECO:0000313" key="5">
    <source>
        <dbReference type="Proteomes" id="UP000605846"/>
    </source>
</evidence>
<dbReference type="OrthoDB" id="426293at2759"/>
<organism evidence="4 5">
    <name type="scientific">Apophysomyces ossiformis</name>
    <dbReference type="NCBI Taxonomy" id="679940"/>
    <lineage>
        <taxon>Eukaryota</taxon>
        <taxon>Fungi</taxon>
        <taxon>Fungi incertae sedis</taxon>
        <taxon>Mucoromycota</taxon>
        <taxon>Mucoromycotina</taxon>
        <taxon>Mucoromycetes</taxon>
        <taxon>Mucorales</taxon>
        <taxon>Mucorineae</taxon>
        <taxon>Mucoraceae</taxon>
        <taxon>Apophysomyces</taxon>
    </lineage>
</organism>
<dbReference type="GO" id="GO:0051020">
    <property type="term" value="F:GTPase binding"/>
    <property type="evidence" value="ECO:0007669"/>
    <property type="project" value="TreeGrafter"/>
</dbReference>
<protein>
    <recommendedName>
        <fullName evidence="3">Dilute domain-containing protein</fullName>
    </recommendedName>
</protein>
<proteinExistence type="predicted"/>